<dbReference type="Pfam" id="PF02223">
    <property type="entry name" value="Thymidylate_kin"/>
    <property type="match status" value="1"/>
</dbReference>
<evidence type="ECO:0000256" key="8">
    <source>
        <dbReference type="ARBA" id="ARBA00022840"/>
    </source>
</evidence>
<feature type="binding site" evidence="10">
    <location>
        <begin position="9"/>
        <end position="16"/>
    </location>
    <ligand>
        <name>ATP</name>
        <dbReference type="ChEBI" id="CHEBI:30616"/>
    </ligand>
</feature>
<evidence type="ECO:0000256" key="7">
    <source>
        <dbReference type="ARBA" id="ARBA00022777"/>
    </source>
</evidence>
<name>A0A9D1A791_9FIRM</name>
<reference evidence="12" key="2">
    <citation type="journal article" date="2021" name="PeerJ">
        <title>Extensive microbial diversity within the chicken gut microbiome revealed by metagenomics and culture.</title>
        <authorList>
            <person name="Gilroy R."/>
            <person name="Ravi A."/>
            <person name="Getino M."/>
            <person name="Pursley I."/>
            <person name="Horton D.L."/>
            <person name="Alikhan N.F."/>
            <person name="Baker D."/>
            <person name="Gharbi K."/>
            <person name="Hall N."/>
            <person name="Watson M."/>
            <person name="Adriaenssens E.M."/>
            <person name="Foster-Nyarko E."/>
            <person name="Jarju S."/>
            <person name="Secka A."/>
            <person name="Antonio M."/>
            <person name="Oren A."/>
            <person name="Chaudhuri R.R."/>
            <person name="La Ragione R."/>
            <person name="Hildebrand F."/>
            <person name="Pallen M.J."/>
        </authorList>
    </citation>
    <scope>NUCLEOTIDE SEQUENCE</scope>
    <source>
        <strain evidence="12">ChiHjej9B8-7071</strain>
    </source>
</reference>
<proteinExistence type="inferred from homology"/>
<dbReference type="GO" id="GO:0006235">
    <property type="term" value="P:dTTP biosynthetic process"/>
    <property type="evidence" value="ECO:0007669"/>
    <property type="project" value="UniProtKB-UniRule"/>
</dbReference>
<dbReference type="SUPFAM" id="SSF52540">
    <property type="entry name" value="P-loop containing nucleoside triphosphate hydrolases"/>
    <property type="match status" value="1"/>
</dbReference>
<keyword evidence="5 10" id="KW-0545">Nucleotide biosynthesis</keyword>
<dbReference type="InterPro" id="IPR018094">
    <property type="entry name" value="Thymidylate_kinase"/>
</dbReference>
<comment type="function">
    <text evidence="10">Phosphorylation of dTMP to form dTDP in both de novo and salvage pathways of dTTP synthesis.</text>
</comment>
<keyword evidence="4 10" id="KW-0808">Transferase</keyword>
<evidence type="ECO:0000256" key="9">
    <source>
        <dbReference type="ARBA" id="ARBA00048743"/>
    </source>
</evidence>
<protein>
    <recommendedName>
        <fullName evidence="3 10">Thymidylate kinase</fullName>
        <ecNumber evidence="2 10">2.7.4.9</ecNumber>
    </recommendedName>
    <alternativeName>
        <fullName evidence="10">dTMP kinase</fullName>
    </alternativeName>
</protein>
<dbReference type="Gene3D" id="3.40.50.300">
    <property type="entry name" value="P-loop containing nucleotide triphosphate hydrolases"/>
    <property type="match status" value="1"/>
</dbReference>
<dbReference type="AlphaFoldDB" id="A0A9D1A791"/>
<comment type="caution">
    <text evidence="12">The sequence shown here is derived from an EMBL/GenBank/DDBJ whole genome shotgun (WGS) entry which is preliminary data.</text>
</comment>
<feature type="domain" description="Thymidylate kinase-like" evidence="11">
    <location>
        <begin position="7"/>
        <end position="207"/>
    </location>
</feature>
<evidence type="ECO:0000256" key="10">
    <source>
        <dbReference type="HAMAP-Rule" id="MF_00165"/>
    </source>
</evidence>
<evidence type="ECO:0000256" key="3">
    <source>
        <dbReference type="ARBA" id="ARBA00017144"/>
    </source>
</evidence>
<dbReference type="InterPro" id="IPR027417">
    <property type="entry name" value="P-loop_NTPase"/>
</dbReference>
<dbReference type="PANTHER" id="PTHR10344">
    <property type="entry name" value="THYMIDYLATE KINASE"/>
    <property type="match status" value="1"/>
</dbReference>
<dbReference type="CDD" id="cd01672">
    <property type="entry name" value="TMPK"/>
    <property type="match status" value="1"/>
</dbReference>
<dbReference type="HAMAP" id="MF_00165">
    <property type="entry name" value="Thymidylate_kinase"/>
    <property type="match status" value="1"/>
</dbReference>
<sequence>MGKLIVLEGTDGTGKSTQFDLLLKRLELEGTALRHVRFPRYDQPSSALIRMYLNGAFGSDPDAVNAYAASTFYAVDRYASYVQDWGADYRAGNLILCDRYTTSNAVHQGGKVPPQERQAFFQWLYDLEYGRMGLPKPDLVLLLDMPTSLSEQLMRRREAATHTKADIHEADSDYLARCRQTAREAAAFYGWTVISCARDGKLRTKEDIHQEIFDQVFRIISL</sequence>
<accession>A0A9D1A791</accession>
<dbReference type="GO" id="GO:0004798">
    <property type="term" value="F:dTMP kinase activity"/>
    <property type="evidence" value="ECO:0007669"/>
    <property type="project" value="UniProtKB-UniRule"/>
</dbReference>
<evidence type="ECO:0000256" key="1">
    <source>
        <dbReference type="ARBA" id="ARBA00009776"/>
    </source>
</evidence>
<dbReference type="Proteomes" id="UP000824258">
    <property type="component" value="Unassembled WGS sequence"/>
</dbReference>
<dbReference type="EC" id="2.7.4.9" evidence="2 10"/>
<comment type="similarity">
    <text evidence="1 10">Belongs to the thymidylate kinase family.</text>
</comment>
<dbReference type="InterPro" id="IPR039430">
    <property type="entry name" value="Thymidylate_kin-like_dom"/>
</dbReference>
<comment type="catalytic activity">
    <reaction evidence="9 10">
        <text>dTMP + ATP = dTDP + ADP</text>
        <dbReference type="Rhea" id="RHEA:13517"/>
        <dbReference type="ChEBI" id="CHEBI:30616"/>
        <dbReference type="ChEBI" id="CHEBI:58369"/>
        <dbReference type="ChEBI" id="CHEBI:63528"/>
        <dbReference type="ChEBI" id="CHEBI:456216"/>
        <dbReference type="EC" id="2.7.4.9"/>
    </reaction>
</comment>
<dbReference type="FunFam" id="3.40.50.300:FF:002288">
    <property type="entry name" value="Probable thymidylate kinase"/>
    <property type="match status" value="1"/>
</dbReference>
<evidence type="ECO:0000256" key="2">
    <source>
        <dbReference type="ARBA" id="ARBA00012980"/>
    </source>
</evidence>
<dbReference type="GO" id="GO:0006233">
    <property type="term" value="P:dTDP biosynthetic process"/>
    <property type="evidence" value="ECO:0007669"/>
    <property type="project" value="InterPro"/>
</dbReference>
<reference evidence="12" key="1">
    <citation type="submission" date="2020-10" db="EMBL/GenBank/DDBJ databases">
        <authorList>
            <person name="Gilroy R."/>
        </authorList>
    </citation>
    <scope>NUCLEOTIDE SEQUENCE</scope>
    <source>
        <strain evidence="12">ChiHjej9B8-7071</strain>
    </source>
</reference>
<dbReference type="GO" id="GO:0006227">
    <property type="term" value="P:dUDP biosynthetic process"/>
    <property type="evidence" value="ECO:0007669"/>
    <property type="project" value="TreeGrafter"/>
</dbReference>
<evidence type="ECO:0000313" key="12">
    <source>
        <dbReference type="EMBL" id="HIR09199.1"/>
    </source>
</evidence>
<keyword evidence="7 10" id="KW-0418">Kinase</keyword>
<dbReference type="GO" id="GO:0005524">
    <property type="term" value="F:ATP binding"/>
    <property type="evidence" value="ECO:0007669"/>
    <property type="project" value="UniProtKB-UniRule"/>
</dbReference>
<organism evidence="12 13">
    <name type="scientific">Candidatus Avoscillospira stercoripullorum</name>
    <dbReference type="NCBI Taxonomy" id="2840709"/>
    <lineage>
        <taxon>Bacteria</taxon>
        <taxon>Bacillati</taxon>
        <taxon>Bacillota</taxon>
        <taxon>Clostridia</taxon>
        <taxon>Eubacteriales</taxon>
        <taxon>Oscillospiraceae</taxon>
        <taxon>Oscillospiraceae incertae sedis</taxon>
        <taxon>Candidatus Avoscillospira</taxon>
    </lineage>
</organism>
<evidence type="ECO:0000256" key="6">
    <source>
        <dbReference type="ARBA" id="ARBA00022741"/>
    </source>
</evidence>
<evidence type="ECO:0000259" key="11">
    <source>
        <dbReference type="Pfam" id="PF02223"/>
    </source>
</evidence>
<evidence type="ECO:0000256" key="5">
    <source>
        <dbReference type="ARBA" id="ARBA00022727"/>
    </source>
</evidence>
<evidence type="ECO:0000313" key="13">
    <source>
        <dbReference type="Proteomes" id="UP000824258"/>
    </source>
</evidence>
<dbReference type="GO" id="GO:0005829">
    <property type="term" value="C:cytosol"/>
    <property type="evidence" value="ECO:0007669"/>
    <property type="project" value="TreeGrafter"/>
</dbReference>
<keyword evidence="6 10" id="KW-0547">Nucleotide-binding</keyword>
<dbReference type="PANTHER" id="PTHR10344:SF4">
    <property type="entry name" value="UMP-CMP KINASE 2, MITOCHONDRIAL"/>
    <property type="match status" value="1"/>
</dbReference>
<gene>
    <name evidence="10" type="primary">tmk</name>
    <name evidence="12" type="ORF">IAA70_02215</name>
</gene>
<evidence type="ECO:0000256" key="4">
    <source>
        <dbReference type="ARBA" id="ARBA00022679"/>
    </source>
</evidence>
<dbReference type="EMBL" id="DVGD01000063">
    <property type="protein sequence ID" value="HIR09199.1"/>
    <property type="molecule type" value="Genomic_DNA"/>
</dbReference>
<keyword evidence="8 10" id="KW-0067">ATP-binding</keyword>